<name>A0ABY5RRW3_9HYPH</name>
<gene>
    <name evidence="4" type="ORF">HPT29_002140</name>
</gene>
<dbReference type="SUPFAM" id="SSF51120">
    <property type="entry name" value="beta-Roll"/>
    <property type="match status" value="2"/>
</dbReference>
<sequence length="298" mass="30136">MAIRIGTPKEDPLNGTDFSDILNGLAGNDTLYGGPGDDMLNGGAGIDTADFSFDPAVTVDLGRNIAFGQGSDRLFGIEIVVGSLYDDRLTGDRKANNLSGGYGNDRLMGAGGDDFLNGNVGDDTVIGGTGNDTVAGSGGNDHLYGSAGNDRLDGGDGRNTLEGGNGNDTLGSARGTDWMIGGGGADTFSFGPSSSGTTSALVSTIADWSVSADRIDLGVDGTASNYGEAATGATTIEAALLDAQSVFASGTITHAFLYNSVANTGYIFSDQDEDGTFEIGIVIANAGTAAAMNYWNIV</sequence>
<accession>A0ABY5RRW3</accession>
<dbReference type="RefSeq" id="WP_173949015.1">
    <property type="nucleotide sequence ID" value="NZ_CP102845.1"/>
</dbReference>
<dbReference type="Gene3D" id="2.150.10.10">
    <property type="entry name" value="Serralysin-like metalloprotease, C-terminal"/>
    <property type="match status" value="2"/>
</dbReference>
<evidence type="ECO:0008006" key="6">
    <source>
        <dbReference type="Google" id="ProtNLM"/>
    </source>
</evidence>
<proteinExistence type="predicted"/>
<evidence type="ECO:0000256" key="2">
    <source>
        <dbReference type="ARBA" id="ARBA00022525"/>
    </source>
</evidence>
<keyword evidence="2" id="KW-0964">Secreted</keyword>
<evidence type="ECO:0000256" key="3">
    <source>
        <dbReference type="SAM" id="MobiDB-lite"/>
    </source>
</evidence>
<feature type="region of interest" description="Disordered" evidence="3">
    <location>
        <begin position="130"/>
        <end position="169"/>
    </location>
</feature>
<dbReference type="Proteomes" id="UP001017257">
    <property type="component" value="Chromosome"/>
</dbReference>
<protein>
    <recommendedName>
        <fullName evidence="6">Calcium-binding protein</fullName>
    </recommendedName>
</protein>
<evidence type="ECO:0000313" key="4">
    <source>
        <dbReference type="EMBL" id="UVF19975.1"/>
    </source>
</evidence>
<dbReference type="PROSITE" id="PS00330">
    <property type="entry name" value="HEMOLYSIN_CALCIUM"/>
    <property type="match status" value="2"/>
</dbReference>
<dbReference type="PRINTS" id="PR00313">
    <property type="entry name" value="CABNDNGRPT"/>
</dbReference>
<evidence type="ECO:0000256" key="1">
    <source>
        <dbReference type="ARBA" id="ARBA00004613"/>
    </source>
</evidence>
<dbReference type="Pfam" id="PF00353">
    <property type="entry name" value="HemolysinCabind"/>
    <property type="match status" value="3"/>
</dbReference>
<dbReference type="EMBL" id="CP102845">
    <property type="protein sequence ID" value="UVF19975.1"/>
    <property type="molecule type" value="Genomic_DNA"/>
</dbReference>
<evidence type="ECO:0000313" key="5">
    <source>
        <dbReference type="Proteomes" id="UP001017257"/>
    </source>
</evidence>
<organism evidence="4 5">
    <name type="scientific">Microvirga terrae</name>
    <dbReference type="NCBI Taxonomy" id="2740529"/>
    <lineage>
        <taxon>Bacteria</taxon>
        <taxon>Pseudomonadati</taxon>
        <taxon>Pseudomonadota</taxon>
        <taxon>Alphaproteobacteria</taxon>
        <taxon>Hyphomicrobiales</taxon>
        <taxon>Methylobacteriaceae</taxon>
        <taxon>Microvirga</taxon>
    </lineage>
</organism>
<dbReference type="InterPro" id="IPR018511">
    <property type="entry name" value="Hemolysin-typ_Ca-bd_CS"/>
</dbReference>
<dbReference type="InterPro" id="IPR001343">
    <property type="entry name" value="Hemolysn_Ca-bd"/>
</dbReference>
<dbReference type="PANTHER" id="PTHR38340:SF1">
    <property type="entry name" value="S-LAYER PROTEIN"/>
    <property type="match status" value="1"/>
</dbReference>
<reference evidence="4" key="1">
    <citation type="submission" date="2022-08" db="EMBL/GenBank/DDBJ databases">
        <title>Microvirga terrae sp. nov., isolated from soil.</title>
        <authorList>
            <person name="Kim K.H."/>
            <person name="Seo Y.L."/>
            <person name="Kim J.M."/>
            <person name="Lee J.K."/>
            <person name="Han D.M."/>
            <person name="Jeon C.O."/>
        </authorList>
    </citation>
    <scope>NUCLEOTIDE SEQUENCE</scope>
    <source>
        <strain evidence="4">R24</strain>
    </source>
</reference>
<dbReference type="InterPro" id="IPR050557">
    <property type="entry name" value="RTX_toxin/Mannuronan_C5-epim"/>
</dbReference>
<keyword evidence="5" id="KW-1185">Reference proteome</keyword>
<dbReference type="InterPro" id="IPR011049">
    <property type="entry name" value="Serralysin-like_metalloprot_C"/>
</dbReference>
<comment type="subcellular location">
    <subcellularLocation>
        <location evidence="1">Secreted</location>
    </subcellularLocation>
</comment>
<dbReference type="PANTHER" id="PTHR38340">
    <property type="entry name" value="S-LAYER PROTEIN"/>
    <property type="match status" value="1"/>
</dbReference>